<organism evidence="1 2">
    <name type="scientific">Acinetobacter qingfengensis</name>
    <dbReference type="NCBI Taxonomy" id="1262585"/>
    <lineage>
        <taxon>Bacteria</taxon>
        <taxon>Pseudomonadati</taxon>
        <taxon>Pseudomonadota</taxon>
        <taxon>Gammaproteobacteria</taxon>
        <taxon>Moraxellales</taxon>
        <taxon>Moraxellaceae</taxon>
        <taxon>Acinetobacter</taxon>
    </lineage>
</organism>
<protein>
    <recommendedName>
        <fullName evidence="3">DUF3108 domain-containing protein</fullName>
    </recommendedName>
</protein>
<evidence type="ECO:0008006" key="3">
    <source>
        <dbReference type="Google" id="ProtNLM"/>
    </source>
</evidence>
<proteinExistence type="predicted"/>
<keyword evidence="2" id="KW-1185">Reference proteome</keyword>
<dbReference type="OrthoDB" id="650813at2"/>
<comment type="caution">
    <text evidence="1">The sequence shown here is derived from an EMBL/GenBank/DDBJ whole genome shotgun (WGS) entry which is preliminary data.</text>
</comment>
<gene>
    <name evidence="1" type="ORF">BJI46_07595</name>
</gene>
<evidence type="ECO:0000313" key="1">
    <source>
        <dbReference type="EMBL" id="OEY97920.1"/>
    </source>
</evidence>
<dbReference type="EMBL" id="MKKK01000002">
    <property type="protein sequence ID" value="OEY97920.1"/>
    <property type="molecule type" value="Genomic_DNA"/>
</dbReference>
<dbReference type="Proteomes" id="UP000185895">
    <property type="component" value="Unassembled WGS sequence"/>
</dbReference>
<evidence type="ECO:0000313" key="2">
    <source>
        <dbReference type="Proteomes" id="UP000185895"/>
    </source>
</evidence>
<accession>A0A1E7REU5</accession>
<reference evidence="1 2" key="1">
    <citation type="submission" date="2016-09" db="EMBL/GenBank/DDBJ databases">
        <authorList>
            <person name="Capua I."/>
            <person name="De Benedictis P."/>
            <person name="Joannis T."/>
            <person name="Lombin L.H."/>
            <person name="Cattoli G."/>
        </authorList>
    </citation>
    <scope>NUCLEOTIDE SEQUENCE [LARGE SCALE GENOMIC DNA]</scope>
    <source>
        <strain evidence="1 2">ANC 4671</strain>
    </source>
</reference>
<dbReference type="RefSeq" id="WP_070068674.1">
    <property type="nucleotide sequence ID" value="NZ_MKKK01000002.1"/>
</dbReference>
<sequence>MSNIAYFRIVQSLFLKKIVYSSFILMTVLCFSSNSKAKEDSFIGFYNGSKMELMFHLYLLPNHEFVINLSYGSEDRVILGSWIQIEKNKIHLTEIRDQDDSFFVYAAEGSGTSRKIEFRSFDENTYNALAFGEIFNRKALRYILKPDENNFYYTYDLDKSVASSKKIYLSRSISQDKHEVYEFEPKDNNHNVLLIYNRLIDKPLFTLDAVLKDDVLFTVDDMESQPLGKKQLLPKNIMFQLSEVKKLHQIPDQLMSEKDGKPIKYKRLFPIKKFTTIMKLNPQESYFGSEKIEISKIMYGQ</sequence>
<dbReference type="AlphaFoldDB" id="A0A1E7REU5"/>
<name>A0A1E7REU5_9GAMM</name>